<dbReference type="Pfam" id="PF00619">
    <property type="entry name" value="CARD"/>
    <property type="match status" value="1"/>
</dbReference>
<dbReference type="PANTHER" id="PTHR46360">
    <property type="entry name" value="DISKS LARGE HOMOLOG 5"/>
    <property type="match status" value="1"/>
</dbReference>
<dbReference type="SUPFAM" id="SSF47986">
    <property type="entry name" value="DEATH domain"/>
    <property type="match status" value="1"/>
</dbReference>
<feature type="compositionally biased region" description="Basic and acidic residues" evidence="2">
    <location>
        <begin position="1099"/>
        <end position="1112"/>
    </location>
</feature>
<feature type="coiled-coil region" evidence="1">
    <location>
        <begin position="249"/>
        <end position="508"/>
    </location>
</feature>
<feature type="region of interest" description="Disordered" evidence="2">
    <location>
        <begin position="1028"/>
        <end position="1050"/>
    </location>
</feature>
<dbReference type="Pfam" id="PF00625">
    <property type="entry name" value="Guanylate_kin"/>
    <property type="match status" value="1"/>
</dbReference>
<evidence type="ECO:0000259" key="3">
    <source>
        <dbReference type="PROSITE" id="PS50052"/>
    </source>
</evidence>
<feature type="domain" description="PDZ" evidence="4">
    <location>
        <begin position="1708"/>
        <end position="1788"/>
    </location>
</feature>
<evidence type="ECO:0000256" key="2">
    <source>
        <dbReference type="SAM" id="MobiDB-lite"/>
    </source>
</evidence>
<feature type="compositionally biased region" description="Polar residues" evidence="2">
    <location>
        <begin position="1177"/>
        <end position="1189"/>
    </location>
</feature>
<feature type="coiled-coil region" evidence="1">
    <location>
        <begin position="559"/>
        <end position="677"/>
    </location>
</feature>
<feature type="domain" description="PDZ" evidence="4">
    <location>
        <begin position="703"/>
        <end position="788"/>
    </location>
</feature>
<feature type="compositionally biased region" description="Basic residues" evidence="2">
    <location>
        <begin position="1891"/>
        <end position="1900"/>
    </location>
</feature>
<feature type="region of interest" description="Disordered" evidence="2">
    <location>
        <begin position="1154"/>
        <end position="1203"/>
    </location>
</feature>
<reference evidence="6" key="1">
    <citation type="submission" date="2020-08" db="EMBL/GenBank/DDBJ databases">
        <title>Multicomponent nature underlies the extraordinary mechanical properties of spider dragline silk.</title>
        <authorList>
            <person name="Kono N."/>
            <person name="Nakamura H."/>
            <person name="Mori M."/>
            <person name="Yoshida Y."/>
            <person name="Ohtoshi R."/>
            <person name="Malay A.D."/>
            <person name="Moran D.A.P."/>
            <person name="Tomita M."/>
            <person name="Numata K."/>
            <person name="Arakawa K."/>
        </authorList>
    </citation>
    <scope>NUCLEOTIDE SEQUENCE</scope>
</reference>
<dbReference type="InterPro" id="IPR008145">
    <property type="entry name" value="GK/Ca_channel_bsu"/>
</dbReference>
<dbReference type="OrthoDB" id="6506532at2759"/>
<keyword evidence="7" id="KW-1185">Reference proteome</keyword>
<feature type="region of interest" description="Disordered" evidence="2">
    <location>
        <begin position="1322"/>
        <end position="1364"/>
    </location>
</feature>
<dbReference type="CDD" id="cd01671">
    <property type="entry name" value="CARD"/>
    <property type="match status" value="1"/>
</dbReference>
<dbReference type="SMART" id="SM00072">
    <property type="entry name" value="GuKc"/>
    <property type="match status" value="1"/>
</dbReference>
<evidence type="ECO:0000259" key="4">
    <source>
        <dbReference type="PROSITE" id="PS50106"/>
    </source>
</evidence>
<evidence type="ECO:0000259" key="5">
    <source>
        <dbReference type="PROSITE" id="PS50209"/>
    </source>
</evidence>
<feature type="compositionally biased region" description="Polar residues" evidence="2">
    <location>
        <begin position="164"/>
        <end position="196"/>
    </location>
</feature>
<comment type="caution">
    <text evidence="6">The sequence shown here is derived from an EMBL/GenBank/DDBJ whole genome shotgun (WGS) entry which is preliminary data.</text>
</comment>
<dbReference type="InterPro" id="IPR036028">
    <property type="entry name" value="SH3-like_dom_sf"/>
</dbReference>
<organism evidence="6 7">
    <name type="scientific">Trichonephila inaurata madagascariensis</name>
    <dbReference type="NCBI Taxonomy" id="2747483"/>
    <lineage>
        <taxon>Eukaryota</taxon>
        <taxon>Metazoa</taxon>
        <taxon>Ecdysozoa</taxon>
        <taxon>Arthropoda</taxon>
        <taxon>Chelicerata</taxon>
        <taxon>Arachnida</taxon>
        <taxon>Araneae</taxon>
        <taxon>Araneomorphae</taxon>
        <taxon>Entelegynae</taxon>
        <taxon>Araneoidea</taxon>
        <taxon>Nephilidae</taxon>
        <taxon>Trichonephila</taxon>
        <taxon>Trichonephila inaurata</taxon>
    </lineage>
</organism>
<feature type="region of interest" description="Disordered" evidence="2">
    <location>
        <begin position="147"/>
        <end position="197"/>
    </location>
</feature>
<feature type="domain" description="CARD" evidence="5">
    <location>
        <begin position="1"/>
        <end position="90"/>
    </location>
</feature>
<feature type="region of interest" description="Disordered" evidence="2">
    <location>
        <begin position="1090"/>
        <end position="1114"/>
    </location>
</feature>
<feature type="compositionally biased region" description="Basic and acidic residues" evidence="2">
    <location>
        <begin position="147"/>
        <end position="163"/>
    </location>
</feature>
<dbReference type="SUPFAM" id="SSF50156">
    <property type="entry name" value="PDZ domain-like"/>
    <property type="match status" value="4"/>
</dbReference>
<dbReference type="PROSITE" id="PS50209">
    <property type="entry name" value="CARD"/>
    <property type="match status" value="1"/>
</dbReference>
<dbReference type="Proteomes" id="UP000886998">
    <property type="component" value="Unassembled WGS sequence"/>
</dbReference>
<feature type="compositionally biased region" description="Basic and acidic residues" evidence="2">
    <location>
        <begin position="987"/>
        <end position="998"/>
    </location>
</feature>
<dbReference type="CDD" id="cd11860">
    <property type="entry name" value="SH3_DLG5"/>
    <property type="match status" value="1"/>
</dbReference>
<dbReference type="InterPro" id="IPR035537">
    <property type="entry name" value="DLG5_SH3"/>
</dbReference>
<feature type="compositionally biased region" description="Basic and acidic residues" evidence="2">
    <location>
        <begin position="925"/>
        <end position="935"/>
    </location>
</feature>
<dbReference type="PANTHER" id="PTHR46360:SF1">
    <property type="entry name" value="DISKS LARGE HOMOLOG 5"/>
    <property type="match status" value="1"/>
</dbReference>
<dbReference type="Pfam" id="PF00595">
    <property type="entry name" value="PDZ"/>
    <property type="match status" value="4"/>
</dbReference>
<dbReference type="CDD" id="cd06767">
    <property type="entry name" value="PDZ3_DLG5-like"/>
    <property type="match status" value="1"/>
</dbReference>
<gene>
    <name evidence="6" type="primary">DLG5</name>
    <name evidence="6" type="ORF">TNIN_29461</name>
</gene>
<evidence type="ECO:0000256" key="1">
    <source>
        <dbReference type="SAM" id="Coils"/>
    </source>
</evidence>
<feature type="domain" description="Guanylate kinase-like" evidence="3">
    <location>
        <begin position="1946"/>
        <end position="2112"/>
    </location>
</feature>
<feature type="domain" description="PDZ" evidence="4">
    <location>
        <begin position="797"/>
        <end position="872"/>
    </location>
</feature>
<dbReference type="SMART" id="SM00114">
    <property type="entry name" value="CARD"/>
    <property type="match status" value="1"/>
</dbReference>
<dbReference type="CDD" id="cd06766">
    <property type="entry name" value="PDZ4_DLG5-like"/>
    <property type="match status" value="1"/>
</dbReference>
<dbReference type="EMBL" id="BMAV01014908">
    <property type="protein sequence ID" value="GFY63710.1"/>
    <property type="molecule type" value="Genomic_DNA"/>
</dbReference>
<feature type="domain" description="PDZ" evidence="4">
    <location>
        <begin position="1546"/>
        <end position="1625"/>
    </location>
</feature>
<feature type="compositionally biased region" description="Low complexity" evidence="2">
    <location>
        <begin position="1670"/>
        <end position="1679"/>
    </location>
</feature>
<dbReference type="Gene3D" id="2.30.42.10">
    <property type="match status" value="4"/>
</dbReference>
<dbReference type="SUPFAM" id="SSF52540">
    <property type="entry name" value="P-loop containing nucleoside triphosphate hydrolases"/>
    <property type="match status" value="1"/>
</dbReference>
<feature type="region of interest" description="Disordered" evidence="2">
    <location>
        <begin position="873"/>
        <end position="1013"/>
    </location>
</feature>
<dbReference type="InterPro" id="IPR053004">
    <property type="entry name" value="MAGUK_Signaling_Regulators"/>
</dbReference>
<keyword evidence="1" id="KW-0175">Coiled coil</keyword>
<feature type="compositionally biased region" description="Basic and acidic residues" evidence="2">
    <location>
        <begin position="1028"/>
        <end position="1042"/>
    </location>
</feature>
<dbReference type="InterPro" id="IPR001315">
    <property type="entry name" value="CARD"/>
</dbReference>
<feature type="compositionally biased region" description="Basic and acidic residues" evidence="2">
    <location>
        <begin position="1389"/>
        <end position="1405"/>
    </location>
</feature>
<dbReference type="Gene3D" id="3.40.50.300">
    <property type="entry name" value="P-loop containing nucleotide triphosphate hydrolases"/>
    <property type="match status" value="1"/>
</dbReference>
<dbReference type="InterPro" id="IPR011029">
    <property type="entry name" value="DEATH-like_dom_sf"/>
</dbReference>
<dbReference type="GO" id="GO:0042981">
    <property type="term" value="P:regulation of apoptotic process"/>
    <property type="evidence" value="ECO:0007669"/>
    <property type="project" value="InterPro"/>
</dbReference>
<dbReference type="PROSITE" id="PS50106">
    <property type="entry name" value="PDZ"/>
    <property type="match status" value="4"/>
</dbReference>
<protein>
    <submittedName>
        <fullName evidence="6">Disks large homolog 5</fullName>
    </submittedName>
</protein>
<dbReference type="GO" id="GO:0005886">
    <property type="term" value="C:plasma membrane"/>
    <property type="evidence" value="ECO:0007669"/>
    <property type="project" value="TreeGrafter"/>
</dbReference>
<sequence length="2126" mass="238228">MDEEHKELLKFHRTRFLQCVDIDRLIPLLQTNGVLTNDDVTDLKKYNSSEAKAEKLLDLLPSKGSQAFQAFCLALENTYPHLLTVMFLSGNKKMSVFDFMDTLIAGMNDDILRNSPSSAPQSLCTHQDVDLSQNILKSDLHVVNSDRDGWRRSHSKGDRDNSYRRLTTSGDSMISSLSTLSKNHGVSTSDHSLNSNREYDSVHQTNDSHHRYTTNDFLHKQESSLLDSDFYHVKPKSTILKLDDQRHETIILKKQYNELLADKHRLEQEIERLKRFREEDRKEVNELQRQQEMLTENGGEAAHQLYLTVVRKCEAMKEEYDNLHKRYADLMASHSATVSKLEVTQEELSCWRKRYEDLAHERNAALHERNGLQQQCTAAIRQWDNALRERNEAREQLAKVQQQRDEAMKEINQAMAIRIKATKDIARLTEERNAAVQEYSLIMSERDTVHKEMERMQEELTEAQKVIKSSEGTNKTTAEEVETLRREIASALQDRDRALKECNDLREKYDDYVTGRDDGQRDKDWRKCDAPWEKVGKDNSRKERENRWDNSCDNMIKTHGQWLDDLDQANGEIESLRRQVERLQTELVEAQQEAEVCKRRRDWAFSERDKIVLERESIRSLCDKLRKERDRAVSDLAEALRDSDDVKRQKNEASKELKELREKIEAQLEKESRMKQLNSVGNNHSRDSAIDADMQEWDTENVEVSLKFSSEDDLGLEFGGGKGDNQPGCDNVFIRSIAKGSRAEGKLKINDCIVKINNIDVSNMDRKNVIEAIQNCSGNVSIVVKRRRMTNSRGVNNVILSVHGGKHHGLVVENGFYISRISPGSVAAREGSIAVGDRLLTINGKSIENVKNAVDLLEMAGSTLTLQVSKCMPCPSSPPGSVSNYPNSELRVEKKKGSSSGSHGRESVSSSPEKDSLLVSPKKPSLYEHDSDKSLKSGSAQVEHSKKSPDTSPLSPITRRRKAASDDRTRYPSSQPTLLDRAYNKIFGEKRTSKDKKSSPNAHSPLLGHDEEDPIAELDSVIEIHSKMLNKSSKESSKKPEKNGGTWPKYKGPLIQYNEVGTVARCPSRKKSERKSLATVNKQFSLYNPAAQCAPKQSPESHKNRLLDDCSDNKNNSRLSVTMNSDRISVFVDCQHAHQSLNCSKKSSIPIISPSASTAQTSSSGSSYASPEIGSPHKTNLSGRSNEQLTDIRPPSYNGTSSPGSLLDYSVVSAYPNKDVLEYYKNRNRTRPRSALFGISDSDCLSSLESNASSQCSKNLMSMERTSFNHSDGISLSFSPPDRPISAHSGHMYPVTVPTSLTASVISPNLLRTSTPFYTLSTDQRGMTHSHHSHNHTTSNHGNALIVSPLPPASRYSSPPGLSVYTSRSGDSLLSVSVTESMLVDPRSFHTHTDSGRYSLKDSGRHSFSPSPSPCPSHYSYSNPSPTQSIDLHYHHGSSCQTPKRVVPAHSHVHPVYRDDNYSPSVTDGLLTYPKRNQRIRIPSNPSVTSKSSAGKVSSSSIEKASSVSERSSPLPPFTVEWQNPDGSQSLSDYRGRIPKPGDLRSICIEKSTEPLGIQISCGEGGGIFVSSVTANSLAAQAGLQVGDHLLEVCGINMRSATYGLAANVLRQCMDSITMLVQYNPEKFREVVPDNEDSSDGLQSPCETPVLSHKLSHSKSVDASNDDMGSSPSSAASTLTKKKAAHNLTSEKRSKSTKSTNGQEQPRLVILKKSTSNLGISLLGGNAVGIFVHSKQEDSPAQGPNGLRTGDQILEYNGIDLRHATAEEAAYELAKPADTVKILALHNYERYQEIQDQPGDSFYIRSMFDRMSINGSLAFQKDDILYVDNTMYNNVPGLWQAWLVDEEGEKIKCGFIPSKYKVEEELMMKRSLGDLEGTDGGRRGSTAARRSFFRRKRHHRSNSRDSKELASFSDVSINSCSDSGILGEELVPLTYQRVEKRHYESMRPVIVVGPLNEAVVDQLEQDFPHNFKRCIPEKMKGSLSMMERGLQELKFVDFRRRGNHFECTTVSAIKQLCDKNCHALLDCSLSAVERLNQCMIYPIVIFLKYKSTKQIREVKDSRYLIEKVTTKAAKEMFEHALKIESEYKQLINAVIPGSNLAYMCTQVKSCVEEEQSKALWVPSGSL</sequence>
<evidence type="ECO:0000313" key="7">
    <source>
        <dbReference type="Proteomes" id="UP000886998"/>
    </source>
</evidence>
<feature type="region of interest" description="Disordered" evidence="2">
    <location>
        <begin position="1389"/>
        <end position="1538"/>
    </location>
</feature>
<dbReference type="Gene3D" id="2.30.30.40">
    <property type="entry name" value="SH3 Domains"/>
    <property type="match status" value="1"/>
</dbReference>
<accession>A0A8X7CF26</accession>
<dbReference type="GO" id="GO:0035331">
    <property type="term" value="P:negative regulation of hippo signaling"/>
    <property type="evidence" value="ECO:0007669"/>
    <property type="project" value="TreeGrafter"/>
</dbReference>
<dbReference type="Gene3D" id="1.10.533.10">
    <property type="entry name" value="Death Domain, Fas"/>
    <property type="match status" value="1"/>
</dbReference>
<feature type="region of interest" description="Disordered" evidence="2">
    <location>
        <begin position="1875"/>
        <end position="1900"/>
    </location>
</feature>
<dbReference type="InterPro" id="IPR036034">
    <property type="entry name" value="PDZ_sf"/>
</dbReference>
<feature type="compositionally biased region" description="Low complexity" evidence="2">
    <location>
        <begin position="1154"/>
        <end position="1174"/>
    </location>
</feature>
<proteinExistence type="predicted"/>
<name>A0A8X7CF26_9ARAC</name>
<feature type="compositionally biased region" description="Low complexity" evidence="2">
    <location>
        <begin position="1416"/>
        <end position="1426"/>
    </location>
</feature>
<dbReference type="PROSITE" id="PS50052">
    <property type="entry name" value="GUANYLATE_KINASE_2"/>
    <property type="match status" value="1"/>
</dbReference>
<dbReference type="SUPFAM" id="SSF50044">
    <property type="entry name" value="SH3-domain"/>
    <property type="match status" value="1"/>
</dbReference>
<feature type="compositionally biased region" description="Low complexity" evidence="2">
    <location>
        <begin position="1487"/>
        <end position="1513"/>
    </location>
</feature>
<feature type="compositionally biased region" description="Low complexity" evidence="2">
    <location>
        <begin position="898"/>
        <end position="911"/>
    </location>
</feature>
<dbReference type="InterPro" id="IPR027417">
    <property type="entry name" value="P-loop_NTPase"/>
</dbReference>
<feature type="compositionally biased region" description="Polar residues" evidence="2">
    <location>
        <begin position="1521"/>
        <end position="1532"/>
    </location>
</feature>
<dbReference type="SMART" id="SM00228">
    <property type="entry name" value="PDZ"/>
    <property type="match status" value="4"/>
</dbReference>
<dbReference type="InterPro" id="IPR008144">
    <property type="entry name" value="Guanylate_kin-like_dom"/>
</dbReference>
<feature type="region of interest" description="Disordered" evidence="2">
    <location>
        <begin position="1631"/>
        <end position="1707"/>
    </location>
</feature>
<evidence type="ECO:0000313" key="6">
    <source>
        <dbReference type="EMBL" id="GFY63710.1"/>
    </source>
</evidence>
<dbReference type="InterPro" id="IPR001478">
    <property type="entry name" value="PDZ"/>
</dbReference>